<comment type="caution">
    <text evidence="11">The sequence shown here is derived from an EMBL/GenBank/DDBJ whole genome shotgun (WGS) entry which is preliminary data.</text>
</comment>
<keyword evidence="7 8" id="KW-0927">Auxin signaling pathway</keyword>
<dbReference type="InterPro" id="IPR053793">
    <property type="entry name" value="PB1-like"/>
</dbReference>
<dbReference type="GO" id="GO:0003677">
    <property type="term" value="F:DNA binding"/>
    <property type="evidence" value="ECO:0007669"/>
    <property type="project" value="UniProtKB-KW"/>
</dbReference>
<keyword evidence="6 8" id="KW-0539">Nucleus</keyword>
<dbReference type="PANTHER" id="PTHR31384">
    <property type="entry name" value="AUXIN RESPONSE FACTOR 4-RELATED"/>
    <property type="match status" value="1"/>
</dbReference>
<dbReference type="InterPro" id="IPR033389">
    <property type="entry name" value="AUX/IAA_dom"/>
</dbReference>
<keyword evidence="4" id="KW-0238">DNA-binding</keyword>
<name>A0A4S4EA83_CAMSN</name>
<evidence type="ECO:0000256" key="4">
    <source>
        <dbReference type="ARBA" id="ARBA00023125"/>
    </source>
</evidence>
<comment type="similarity">
    <text evidence="2">Belongs to the ARF family.</text>
</comment>
<dbReference type="SUPFAM" id="SSF101936">
    <property type="entry name" value="DNA-binding pseudobarrel domain"/>
    <property type="match status" value="1"/>
</dbReference>
<dbReference type="InterPro" id="IPR015300">
    <property type="entry name" value="DNA-bd_pseudobarrel_sf"/>
</dbReference>
<evidence type="ECO:0000256" key="2">
    <source>
        <dbReference type="ARBA" id="ARBA00007853"/>
    </source>
</evidence>
<feature type="region of interest" description="Disordered" evidence="9">
    <location>
        <begin position="391"/>
        <end position="415"/>
    </location>
</feature>
<evidence type="ECO:0000256" key="6">
    <source>
        <dbReference type="ARBA" id="ARBA00023242"/>
    </source>
</evidence>
<dbReference type="Gene3D" id="2.30.30.1040">
    <property type="match status" value="1"/>
</dbReference>
<dbReference type="Pfam" id="PF02309">
    <property type="entry name" value="AUX_IAA"/>
    <property type="match status" value="2"/>
</dbReference>
<dbReference type="Pfam" id="PF06507">
    <property type="entry name" value="ARF_AD"/>
    <property type="match status" value="1"/>
</dbReference>
<dbReference type="SUPFAM" id="SSF54277">
    <property type="entry name" value="CAD &amp; PB1 domains"/>
    <property type="match status" value="1"/>
</dbReference>
<feature type="compositionally biased region" description="Low complexity" evidence="9">
    <location>
        <begin position="346"/>
        <end position="357"/>
    </location>
</feature>
<organism evidence="11 12">
    <name type="scientific">Camellia sinensis var. sinensis</name>
    <name type="common">China tea</name>
    <dbReference type="NCBI Taxonomy" id="542762"/>
    <lineage>
        <taxon>Eukaryota</taxon>
        <taxon>Viridiplantae</taxon>
        <taxon>Streptophyta</taxon>
        <taxon>Embryophyta</taxon>
        <taxon>Tracheophyta</taxon>
        <taxon>Spermatophyta</taxon>
        <taxon>Magnoliopsida</taxon>
        <taxon>eudicotyledons</taxon>
        <taxon>Gunneridae</taxon>
        <taxon>Pentapetalae</taxon>
        <taxon>asterids</taxon>
        <taxon>Ericales</taxon>
        <taxon>Theaceae</taxon>
        <taxon>Camellia</taxon>
    </lineage>
</organism>
<evidence type="ECO:0000313" key="12">
    <source>
        <dbReference type="Proteomes" id="UP000306102"/>
    </source>
</evidence>
<evidence type="ECO:0000313" key="11">
    <source>
        <dbReference type="EMBL" id="THG13053.1"/>
    </source>
</evidence>
<comment type="similarity">
    <text evidence="8">Belongs to the Aux/IAA family.</text>
</comment>
<dbReference type="Gene3D" id="3.10.20.90">
    <property type="entry name" value="Phosphatidylinositol 3-kinase Catalytic Subunit, Chain A, domain 1"/>
    <property type="match status" value="1"/>
</dbReference>
<keyword evidence="3 8" id="KW-0805">Transcription regulation</keyword>
<protein>
    <recommendedName>
        <fullName evidence="8">Auxin-responsive protein</fullName>
    </recommendedName>
</protein>
<evidence type="ECO:0000259" key="10">
    <source>
        <dbReference type="PROSITE" id="PS51745"/>
    </source>
</evidence>
<dbReference type="FunFam" id="2.30.30.1040:FF:000001">
    <property type="entry name" value="Auxin response factor"/>
    <property type="match status" value="1"/>
</dbReference>
<dbReference type="GO" id="GO:0009734">
    <property type="term" value="P:auxin-activated signaling pathway"/>
    <property type="evidence" value="ECO:0007669"/>
    <property type="project" value="UniProtKB-UniRule"/>
</dbReference>
<dbReference type="FunFam" id="3.10.20.90:FF:000047">
    <property type="entry name" value="Auxin response factor"/>
    <property type="match status" value="1"/>
</dbReference>
<proteinExistence type="inferred from homology"/>
<dbReference type="CDD" id="cd10017">
    <property type="entry name" value="B3_DNA"/>
    <property type="match status" value="1"/>
</dbReference>
<dbReference type="Gene3D" id="2.40.330.10">
    <property type="entry name" value="DNA-binding pseudobarrel domain"/>
    <property type="match status" value="1"/>
</dbReference>
<keyword evidence="12" id="KW-1185">Reference proteome</keyword>
<sequence length="768" mass="85780">MASSELSFKGNARGGGECFSSGYSDHNDGAGLSRSASEAAPKGYSTVSGAGKVDPETALYTELWRACAGPLVTVPREGQRVFYFPQGHIEQVEASTNQVADQEMPMYNLPSKILCRVLNVQLKAEPDTDEVFAQVTLLPLKEDENEAEKEPMPPPPPRFHVHSFCKTLTASDTSTHGGFSVLRRHADECLPPLDMSRQPPTQELAAKDLHGNEWRFKHIFRAWHAYTTGTFFTVYYKPRTSPAEFIVPFDQYMGSVKSNYSVGMRFKMRFEGEEAPEQRFTGTIIGIEDADTKRWAESKWRCLKVRWDENSTIPRPERVSPWKIEPALTTAALNPLPMPRLKRPRSSMVPSSPDSSVLTREGSSKMTMDPSPVNGFSRVLHGQEFSTLRGTFAESNGSDSTEKPVVWPPSLDDEKIDMVSPSQKYASDKWLSSVRHDSTFTDLFSGFGAQTNSSHKSIKVNLPDREGKFNFLASNWSVTPSALSLNLLDSSMKAHVQSSDVPCHSRDVRYGGFTEYSLLTGQKPEQHQGNWSREPPLQSYLHIPTQSRGLMPRPVLVQQSEAVKPKDGNCRLFGIPLISNHVTTEPAHSHKTTIETDQRSEQIKGVNVADQPLPSVEQEKPSQTCQPLVRDCLGKFQGGSTRSFTKVHKQGIALGRSVDLTKFSNYEELIAELDQLFEFNGELKARNKNWLIVFTDDEGDMMLVGDDPWPEFCGMVRKINIYTREEVQRMNPGTLNSKGEENSLLGEGMDGKEMKNTLLPTVSVPEKC</sequence>
<keyword evidence="8" id="KW-0678">Repressor</keyword>
<gene>
    <name evidence="11" type="ORF">TEA_012141</name>
</gene>
<dbReference type="InterPro" id="IPR010525">
    <property type="entry name" value="ARF_dom"/>
</dbReference>
<dbReference type="EMBL" id="SDRB02006132">
    <property type="protein sequence ID" value="THG13053.1"/>
    <property type="molecule type" value="Genomic_DNA"/>
</dbReference>
<comment type="function">
    <text evidence="8">Aux/IAA proteins are short-lived transcriptional factors that function as repressors of early auxin response genes at low auxin concentrations.</text>
</comment>
<evidence type="ECO:0000256" key="1">
    <source>
        <dbReference type="ARBA" id="ARBA00004123"/>
    </source>
</evidence>
<comment type="subcellular location">
    <subcellularLocation>
        <location evidence="1 8">Nucleus</location>
    </subcellularLocation>
</comment>
<dbReference type="AlphaFoldDB" id="A0A4S4EA83"/>
<evidence type="ECO:0000256" key="7">
    <source>
        <dbReference type="ARBA" id="ARBA00023294"/>
    </source>
</evidence>
<evidence type="ECO:0000256" key="5">
    <source>
        <dbReference type="ARBA" id="ARBA00023163"/>
    </source>
</evidence>
<reference evidence="11 12" key="1">
    <citation type="journal article" date="2018" name="Proc. Natl. Acad. Sci. U.S.A.">
        <title>Draft genome sequence of Camellia sinensis var. sinensis provides insights into the evolution of the tea genome and tea quality.</title>
        <authorList>
            <person name="Wei C."/>
            <person name="Yang H."/>
            <person name="Wang S."/>
            <person name="Zhao J."/>
            <person name="Liu C."/>
            <person name="Gao L."/>
            <person name="Xia E."/>
            <person name="Lu Y."/>
            <person name="Tai Y."/>
            <person name="She G."/>
            <person name="Sun J."/>
            <person name="Cao H."/>
            <person name="Tong W."/>
            <person name="Gao Q."/>
            <person name="Li Y."/>
            <person name="Deng W."/>
            <person name="Jiang X."/>
            <person name="Wang W."/>
            <person name="Chen Q."/>
            <person name="Zhang S."/>
            <person name="Li H."/>
            <person name="Wu J."/>
            <person name="Wang P."/>
            <person name="Li P."/>
            <person name="Shi C."/>
            <person name="Zheng F."/>
            <person name="Jian J."/>
            <person name="Huang B."/>
            <person name="Shan D."/>
            <person name="Shi M."/>
            <person name="Fang C."/>
            <person name="Yue Y."/>
            <person name="Li F."/>
            <person name="Li D."/>
            <person name="Wei S."/>
            <person name="Han B."/>
            <person name="Jiang C."/>
            <person name="Yin Y."/>
            <person name="Xia T."/>
            <person name="Zhang Z."/>
            <person name="Bennetzen J.L."/>
            <person name="Zhao S."/>
            <person name="Wan X."/>
        </authorList>
    </citation>
    <scope>NUCLEOTIDE SEQUENCE [LARGE SCALE GENOMIC DNA]</scope>
    <source>
        <strain evidence="12">cv. Shuchazao</strain>
        <tissue evidence="11">Leaf</tissue>
    </source>
</reference>
<dbReference type="PANTHER" id="PTHR31384:SF79">
    <property type="entry name" value="AUXIN RESPONSE FACTOR 2"/>
    <property type="match status" value="1"/>
</dbReference>
<evidence type="ECO:0000256" key="3">
    <source>
        <dbReference type="ARBA" id="ARBA00023015"/>
    </source>
</evidence>
<evidence type="ECO:0000256" key="8">
    <source>
        <dbReference type="RuleBase" id="RU004549"/>
    </source>
</evidence>
<feature type="region of interest" description="Disordered" evidence="9">
    <location>
        <begin position="336"/>
        <end position="371"/>
    </location>
</feature>
<dbReference type="InterPro" id="IPR044835">
    <property type="entry name" value="ARF_plant"/>
</dbReference>
<dbReference type="GO" id="GO:0005634">
    <property type="term" value="C:nucleus"/>
    <property type="evidence" value="ECO:0007669"/>
    <property type="project" value="UniProtKB-SubCell"/>
</dbReference>
<dbReference type="InterPro" id="IPR003340">
    <property type="entry name" value="B3_DNA-bd"/>
</dbReference>
<dbReference type="PROSITE" id="PS51745">
    <property type="entry name" value="PB1"/>
    <property type="match status" value="1"/>
</dbReference>
<comment type="subunit">
    <text evidence="8">Homodimers and heterodimers.</text>
</comment>
<accession>A0A4S4EA83</accession>
<evidence type="ECO:0000256" key="9">
    <source>
        <dbReference type="SAM" id="MobiDB-lite"/>
    </source>
</evidence>
<feature type="domain" description="PB1" evidence="10">
    <location>
        <begin position="642"/>
        <end position="726"/>
    </location>
</feature>
<keyword evidence="5 8" id="KW-0804">Transcription</keyword>
<dbReference type="GO" id="GO:0006355">
    <property type="term" value="P:regulation of DNA-templated transcription"/>
    <property type="evidence" value="ECO:0007669"/>
    <property type="project" value="InterPro"/>
</dbReference>
<dbReference type="Proteomes" id="UP000306102">
    <property type="component" value="Unassembled WGS sequence"/>
</dbReference>